<dbReference type="GO" id="GO:0005739">
    <property type="term" value="C:mitochondrion"/>
    <property type="evidence" value="ECO:0007669"/>
    <property type="project" value="UniProtKB-SubCell"/>
</dbReference>
<evidence type="ECO:0000313" key="8">
    <source>
        <dbReference type="Proteomes" id="UP000305067"/>
    </source>
</evidence>
<dbReference type="PANTHER" id="PTHR28018">
    <property type="entry name" value="RESPIRATORY SUPERCOMPLEX FACTOR 2, MITOCHONDRIAL"/>
    <property type="match status" value="1"/>
</dbReference>
<dbReference type="Proteomes" id="UP000305067">
    <property type="component" value="Unassembled WGS sequence"/>
</dbReference>
<evidence type="ECO:0000256" key="2">
    <source>
        <dbReference type="ARBA" id="ARBA00022692"/>
    </source>
</evidence>
<evidence type="ECO:0000259" key="6">
    <source>
        <dbReference type="PROSITE" id="PS51503"/>
    </source>
</evidence>
<dbReference type="InterPro" id="IPR007667">
    <property type="entry name" value="Hypoxia_induced_domain"/>
</dbReference>
<name>A0A5C3QWS2_9AGAR</name>
<feature type="domain" description="HIG1" evidence="6">
    <location>
        <begin position="91"/>
        <end position="182"/>
    </location>
</feature>
<keyword evidence="3 5" id="KW-1133">Transmembrane helix</keyword>
<dbReference type="AlphaFoldDB" id="A0A5C3QWS2"/>
<keyword evidence="8" id="KW-1185">Reference proteome</keyword>
<dbReference type="PANTHER" id="PTHR28018:SF3">
    <property type="entry name" value="RESPIRATORY SUPERCOMPLEX FACTOR 2, MITOCHONDRIAL"/>
    <property type="match status" value="1"/>
</dbReference>
<keyword evidence="2 5" id="KW-0812">Transmembrane</keyword>
<feature type="transmembrane region" description="Helical" evidence="5">
    <location>
        <begin position="149"/>
        <end position="170"/>
    </location>
</feature>
<proteinExistence type="predicted"/>
<comment type="subcellular location">
    <subcellularLocation>
        <location evidence="1">Mitochondrion</location>
    </subcellularLocation>
</comment>
<dbReference type="Pfam" id="PF04588">
    <property type="entry name" value="HIG_1_N"/>
    <property type="match status" value="1"/>
</dbReference>
<keyword evidence="4 5" id="KW-0472">Membrane</keyword>
<dbReference type="OrthoDB" id="1915122at2759"/>
<dbReference type="EMBL" id="ML178816">
    <property type="protein sequence ID" value="TFL05838.1"/>
    <property type="molecule type" value="Genomic_DNA"/>
</dbReference>
<dbReference type="InterPro" id="IPR040153">
    <property type="entry name" value="Rcf2"/>
</dbReference>
<evidence type="ECO:0000256" key="5">
    <source>
        <dbReference type="SAM" id="Phobius"/>
    </source>
</evidence>
<reference evidence="7 8" key="1">
    <citation type="journal article" date="2019" name="Nat. Ecol. Evol.">
        <title>Megaphylogeny resolves global patterns of mushroom evolution.</title>
        <authorList>
            <person name="Varga T."/>
            <person name="Krizsan K."/>
            <person name="Foldi C."/>
            <person name="Dima B."/>
            <person name="Sanchez-Garcia M."/>
            <person name="Sanchez-Ramirez S."/>
            <person name="Szollosi G.J."/>
            <person name="Szarkandi J.G."/>
            <person name="Papp V."/>
            <person name="Albert L."/>
            <person name="Andreopoulos W."/>
            <person name="Angelini C."/>
            <person name="Antonin V."/>
            <person name="Barry K.W."/>
            <person name="Bougher N.L."/>
            <person name="Buchanan P."/>
            <person name="Buyck B."/>
            <person name="Bense V."/>
            <person name="Catcheside P."/>
            <person name="Chovatia M."/>
            <person name="Cooper J."/>
            <person name="Damon W."/>
            <person name="Desjardin D."/>
            <person name="Finy P."/>
            <person name="Geml J."/>
            <person name="Haridas S."/>
            <person name="Hughes K."/>
            <person name="Justo A."/>
            <person name="Karasinski D."/>
            <person name="Kautmanova I."/>
            <person name="Kiss B."/>
            <person name="Kocsube S."/>
            <person name="Kotiranta H."/>
            <person name="LaButti K.M."/>
            <person name="Lechner B.E."/>
            <person name="Liimatainen K."/>
            <person name="Lipzen A."/>
            <person name="Lukacs Z."/>
            <person name="Mihaltcheva S."/>
            <person name="Morgado L.N."/>
            <person name="Niskanen T."/>
            <person name="Noordeloos M.E."/>
            <person name="Ohm R.A."/>
            <person name="Ortiz-Santana B."/>
            <person name="Ovrebo C."/>
            <person name="Racz N."/>
            <person name="Riley R."/>
            <person name="Savchenko A."/>
            <person name="Shiryaev A."/>
            <person name="Soop K."/>
            <person name="Spirin V."/>
            <person name="Szebenyi C."/>
            <person name="Tomsovsky M."/>
            <person name="Tulloss R.E."/>
            <person name="Uehling J."/>
            <person name="Grigoriev I.V."/>
            <person name="Vagvolgyi C."/>
            <person name="Papp T."/>
            <person name="Martin F.M."/>
            <person name="Miettinen O."/>
            <person name="Hibbett D.S."/>
            <person name="Nagy L.G."/>
        </authorList>
    </citation>
    <scope>NUCLEOTIDE SEQUENCE [LARGE SCALE GENOMIC DNA]</scope>
    <source>
        <strain evidence="7 8">CBS 309.79</strain>
    </source>
</reference>
<protein>
    <recommendedName>
        <fullName evidence="6">HIG1 domain-containing protein</fullName>
    </recommendedName>
</protein>
<evidence type="ECO:0000313" key="7">
    <source>
        <dbReference type="EMBL" id="TFL05838.1"/>
    </source>
</evidence>
<gene>
    <name evidence="7" type="ORF">BDV98DRAFT_560710</name>
</gene>
<organism evidence="7 8">
    <name type="scientific">Pterulicium gracile</name>
    <dbReference type="NCBI Taxonomy" id="1884261"/>
    <lineage>
        <taxon>Eukaryota</taxon>
        <taxon>Fungi</taxon>
        <taxon>Dikarya</taxon>
        <taxon>Basidiomycota</taxon>
        <taxon>Agaricomycotina</taxon>
        <taxon>Agaricomycetes</taxon>
        <taxon>Agaricomycetidae</taxon>
        <taxon>Agaricales</taxon>
        <taxon>Pleurotineae</taxon>
        <taxon>Pterulaceae</taxon>
        <taxon>Pterulicium</taxon>
    </lineage>
</organism>
<feature type="transmembrane region" description="Helical" evidence="5">
    <location>
        <begin position="119"/>
        <end position="137"/>
    </location>
</feature>
<dbReference type="PROSITE" id="PS51503">
    <property type="entry name" value="HIG1"/>
    <property type="match status" value="1"/>
</dbReference>
<evidence type="ECO:0000256" key="3">
    <source>
        <dbReference type="ARBA" id="ARBA00022989"/>
    </source>
</evidence>
<accession>A0A5C3QWS2</accession>
<dbReference type="STRING" id="1884261.A0A5C3QWS2"/>
<dbReference type="GO" id="GO:0033617">
    <property type="term" value="P:mitochondrial respiratory chain complex IV assembly"/>
    <property type="evidence" value="ECO:0007669"/>
    <property type="project" value="TreeGrafter"/>
</dbReference>
<evidence type="ECO:0000256" key="1">
    <source>
        <dbReference type="ARBA" id="ARBA00004173"/>
    </source>
</evidence>
<evidence type="ECO:0000256" key="4">
    <source>
        <dbReference type="ARBA" id="ARBA00023136"/>
    </source>
</evidence>
<sequence>MKPITEEMLQEHQNASIRGALEGFVAGSAFTGAGHWYLNRTWQSYRVLPVQLKLLGAICIVLPTLTLQGERRGVEYDQSNWVDERGATLLTENEDVIAQRWAELSTSERLADFASRHEYSLILGAWASSLAISGAIINRNKYQTFAQKIVQARMWAQGLTVGILIVAGALHGAKRRNAVQTVDHSWQHILQEDEMRKAKLAQS</sequence>